<evidence type="ECO:0000256" key="3">
    <source>
        <dbReference type="ARBA" id="ARBA00022679"/>
    </source>
</evidence>
<comment type="catalytic activity">
    <reaction evidence="7">
        <text>L-threonyl-[protein] + ATP = O-phospho-L-threonyl-[protein] + ADP + H(+)</text>
        <dbReference type="Rhea" id="RHEA:46608"/>
        <dbReference type="Rhea" id="RHEA-COMP:11060"/>
        <dbReference type="Rhea" id="RHEA-COMP:11605"/>
        <dbReference type="ChEBI" id="CHEBI:15378"/>
        <dbReference type="ChEBI" id="CHEBI:30013"/>
        <dbReference type="ChEBI" id="CHEBI:30616"/>
        <dbReference type="ChEBI" id="CHEBI:61977"/>
        <dbReference type="ChEBI" id="CHEBI:456216"/>
        <dbReference type="EC" id="2.7.11.1"/>
    </reaction>
</comment>
<keyword evidence="6" id="KW-0067">ATP-binding</keyword>
<dbReference type="EMBL" id="JAAMPC010000168">
    <property type="protein sequence ID" value="KAG2243647.1"/>
    <property type="molecule type" value="Genomic_DNA"/>
</dbReference>
<dbReference type="FunFam" id="1.10.510.10:FF:000132">
    <property type="entry name" value="Serine/threonine-protein kinase SRK2A"/>
    <property type="match status" value="1"/>
</dbReference>
<evidence type="ECO:0000313" key="11">
    <source>
        <dbReference type="Proteomes" id="UP000886595"/>
    </source>
</evidence>
<dbReference type="GO" id="GO:0005524">
    <property type="term" value="F:ATP binding"/>
    <property type="evidence" value="ECO:0007669"/>
    <property type="project" value="UniProtKB-KW"/>
</dbReference>
<dbReference type="PANTHER" id="PTHR24343:SF376">
    <property type="entry name" value="SERINE_THREONINE-PROTEIN KINASE SRK2A-RELATED"/>
    <property type="match status" value="1"/>
</dbReference>
<evidence type="ECO:0000256" key="4">
    <source>
        <dbReference type="ARBA" id="ARBA00022741"/>
    </source>
</evidence>
<dbReference type="SUPFAM" id="SSF56112">
    <property type="entry name" value="Protein kinase-like (PK-like)"/>
    <property type="match status" value="1"/>
</dbReference>
<evidence type="ECO:0000256" key="5">
    <source>
        <dbReference type="ARBA" id="ARBA00022777"/>
    </source>
</evidence>
<dbReference type="Pfam" id="PF00069">
    <property type="entry name" value="Pkinase"/>
    <property type="match status" value="1"/>
</dbReference>
<gene>
    <name evidence="10" type="ORF">Bca52824_094514</name>
</gene>
<comment type="caution">
    <text evidence="10">The sequence shown here is derived from an EMBL/GenBank/DDBJ whole genome shotgun (WGS) entry which is preliminary data.</text>
</comment>
<keyword evidence="2" id="KW-0723">Serine/threonine-protein kinase</keyword>
<dbReference type="EC" id="2.7.11.1" evidence="1"/>
<reference evidence="10 11" key="1">
    <citation type="submission" date="2020-02" db="EMBL/GenBank/DDBJ databases">
        <authorList>
            <person name="Ma Q."/>
            <person name="Huang Y."/>
            <person name="Song X."/>
            <person name="Pei D."/>
        </authorList>
    </citation>
    <scope>NUCLEOTIDE SEQUENCE [LARGE SCALE GENOMIC DNA]</scope>
    <source>
        <strain evidence="10">Sxm20200214</strain>
        <tissue evidence="10">Leaf</tissue>
    </source>
</reference>
<keyword evidence="11" id="KW-1185">Reference proteome</keyword>
<keyword evidence="5" id="KW-0418">Kinase</keyword>
<dbReference type="Gene3D" id="3.30.200.20">
    <property type="entry name" value="Phosphorylase Kinase, domain 1"/>
    <property type="match status" value="1"/>
</dbReference>
<keyword evidence="3" id="KW-0808">Transferase</keyword>
<name>A0A8X7TJ17_BRACI</name>
<evidence type="ECO:0000313" key="10">
    <source>
        <dbReference type="EMBL" id="KAG2243647.1"/>
    </source>
</evidence>
<dbReference type="PROSITE" id="PS50011">
    <property type="entry name" value="PROTEIN_KINASE_DOM"/>
    <property type="match status" value="1"/>
</dbReference>
<dbReference type="OrthoDB" id="193931at2759"/>
<evidence type="ECO:0000256" key="6">
    <source>
        <dbReference type="ARBA" id="ARBA00022840"/>
    </source>
</evidence>
<protein>
    <recommendedName>
        <fullName evidence="1">non-specific serine/threonine protein kinase</fullName>
        <ecNumber evidence="1">2.7.11.1</ecNumber>
    </recommendedName>
</protein>
<organism evidence="10 11">
    <name type="scientific">Brassica carinata</name>
    <name type="common">Ethiopian mustard</name>
    <name type="synonym">Abyssinian cabbage</name>
    <dbReference type="NCBI Taxonomy" id="52824"/>
    <lineage>
        <taxon>Eukaryota</taxon>
        <taxon>Viridiplantae</taxon>
        <taxon>Streptophyta</taxon>
        <taxon>Embryophyta</taxon>
        <taxon>Tracheophyta</taxon>
        <taxon>Spermatophyta</taxon>
        <taxon>Magnoliopsida</taxon>
        <taxon>eudicotyledons</taxon>
        <taxon>Gunneridae</taxon>
        <taxon>Pentapetalae</taxon>
        <taxon>rosids</taxon>
        <taxon>malvids</taxon>
        <taxon>Brassicales</taxon>
        <taxon>Brassicaceae</taxon>
        <taxon>Brassiceae</taxon>
        <taxon>Brassica</taxon>
    </lineage>
</organism>
<dbReference type="InterPro" id="IPR011009">
    <property type="entry name" value="Kinase-like_dom_sf"/>
</dbReference>
<dbReference type="Gene3D" id="1.10.510.10">
    <property type="entry name" value="Transferase(Phosphotransferase) domain 1"/>
    <property type="match status" value="1"/>
</dbReference>
<evidence type="ECO:0000259" key="9">
    <source>
        <dbReference type="PROSITE" id="PS50011"/>
    </source>
</evidence>
<sequence>MEKYEVVKDIGAGYIELGGLMRVKNSKELVAMKFIERGSKIDEDLVREIMKHKSLDHPSVIRLKEVVLTPTHLAIVMEYAARGELYKHIRRAGRFSEDDARYLFQPLISAVSYCHAMKMCHRELKLEDTFLDGSPEPCLKICDFGYSKSVMHSGGPSTKTRTAAYVPPEVFTCGEYDGKMADIWSCGVTLYVMRVGARPFEDENDHRNFGKTMQNIKDVQYKIPDDVRISQDCIHLLSLLFLATPVERISIADIKKHPWFLKNLPRELTETAQAAYFSKESQSFSVQTVEEIMKIVDDAKTPPPVSLHIGGFGWGEKEGDAERQYEE</sequence>
<dbReference type="GO" id="GO:0005634">
    <property type="term" value="C:nucleus"/>
    <property type="evidence" value="ECO:0007669"/>
    <property type="project" value="TreeGrafter"/>
</dbReference>
<evidence type="ECO:0000256" key="1">
    <source>
        <dbReference type="ARBA" id="ARBA00012513"/>
    </source>
</evidence>
<dbReference type="PANTHER" id="PTHR24343">
    <property type="entry name" value="SERINE/THREONINE KINASE"/>
    <property type="match status" value="1"/>
</dbReference>
<evidence type="ECO:0000256" key="2">
    <source>
        <dbReference type="ARBA" id="ARBA00022527"/>
    </source>
</evidence>
<dbReference type="AlphaFoldDB" id="A0A8X7TJ17"/>
<comment type="catalytic activity">
    <reaction evidence="8">
        <text>L-seryl-[protein] + ATP = O-phospho-L-seryl-[protein] + ADP + H(+)</text>
        <dbReference type="Rhea" id="RHEA:17989"/>
        <dbReference type="Rhea" id="RHEA-COMP:9863"/>
        <dbReference type="Rhea" id="RHEA-COMP:11604"/>
        <dbReference type="ChEBI" id="CHEBI:15378"/>
        <dbReference type="ChEBI" id="CHEBI:29999"/>
        <dbReference type="ChEBI" id="CHEBI:30616"/>
        <dbReference type="ChEBI" id="CHEBI:83421"/>
        <dbReference type="ChEBI" id="CHEBI:456216"/>
        <dbReference type="EC" id="2.7.11.1"/>
    </reaction>
</comment>
<proteinExistence type="predicted"/>
<dbReference type="GO" id="GO:0004674">
    <property type="term" value="F:protein serine/threonine kinase activity"/>
    <property type="evidence" value="ECO:0007669"/>
    <property type="project" value="UniProtKB-KW"/>
</dbReference>
<evidence type="ECO:0000256" key="7">
    <source>
        <dbReference type="ARBA" id="ARBA00047899"/>
    </source>
</evidence>
<dbReference type="InterPro" id="IPR000719">
    <property type="entry name" value="Prot_kinase_dom"/>
</dbReference>
<evidence type="ECO:0000256" key="8">
    <source>
        <dbReference type="ARBA" id="ARBA00048679"/>
    </source>
</evidence>
<dbReference type="GO" id="GO:0006970">
    <property type="term" value="P:response to osmotic stress"/>
    <property type="evidence" value="ECO:0007669"/>
    <property type="project" value="UniProtKB-ARBA"/>
</dbReference>
<dbReference type="Proteomes" id="UP000886595">
    <property type="component" value="Unassembled WGS sequence"/>
</dbReference>
<keyword evidence="4" id="KW-0547">Nucleotide-binding</keyword>
<accession>A0A8X7TJ17</accession>
<feature type="domain" description="Protein kinase" evidence="9">
    <location>
        <begin position="4"/>
        <end position="260"/>
    </location>
</feature>